<evidence type="ECO:0000313" key="2">
    <source>
        <dbReference type="EMBL" id="SES17922.1"/>
    </source>
</evidence>
<dbReference type="RefSeq" id="WP_089743477.1">
    <property type="nucleotide sequence ID" value="NZ_FOGL01000022.1"/>
</dbReference>
<dbReference type="STRING" id="531814.SAMN04487944_12213"/>
<dbReference type="OrthoDB" id="2971064at2"/>
<reference evidence="2 3" key="1">
    <citation type="submission" date="2016-10" db="EMBL/GenBank/DDBJ databases">
        <authorList>
            <person name="de Groot N.N."/>
        </authorList>
    </citation>
    <scope>NUCLEOTIDE SEQUENCE [LARGE SCALE GENOMIC DNA]</scope>
    <source>
        <strain evidence="2 3">CGMCC 1.7727</strain>
    </source>
</reference>
<keyword evidence="3" id="KW-1185">Reference proteome</keyword>
<accession>A0A1H9V8B3</accession>
<dbReference type="AlphaFoldDB" id="A0A1H9V8B3"/>
<name>A0A1H9V8B3_9BACI</name>
<evidence type="ECO:0000313" key="3">
    <source>
        <dbReference type="Proteomes" id="UP000199687"/>
    </source>
</evidence>
<evidence type="ECO:0000259" key="1">
    <source>
        <dbReference type="Pfam" id="PF13157"/>
    </source>
</evidence>
<protein>
    <recommendedName>
        <fullName evidence="1">Endospore appendages core domain-containing protein</fullName>
    </recommendedName>
</protein>
<sequence>MCGGGCCPDRPFVSDEICGNFNTTEAAVPLTVYTKEATVFVSGTVSVFYDRGTDATITATVTDSAGVTTALTIPQGNTISQTFDDIASLSIDTAAATGKYCLTLHYQT</sequence>
<gene>
    <name evidence="2" type="ORF">SAMN04487944_12213</name>
</gene>
<dbReference type="Proteomes" id="UP000199687">
    <property type="component" value="Unassembled WGS sequence"/>
</dbReference>
<dbReference type="InterPro" id="IPR025055">
    <property type="entry name" value="Ena_core"/>
</dbReference>
<dbReference type="EMBL" id="FOGL01000022">
    <property type="protein sequence ID" value="SES17922.1"/>
    <property type="molecule type" value="Genomic_DNA"/>
</dbReference>
<organism evidence="2 3">
    <name type="scientific">Gracilibacillus ureilyticus</name>
    <dbReference type="NCBI Taxonomy" id="531814"/>
    <lineage>
        <taxon>Bacteria</taxon>
        <taxon>Bacillati</taxon>
        <taxon>Bacillota</taxon>
        <taxon>Bacilli</taxon>
        <taxon>Bacillales</taxon>
        <taxon>Bacillaceae</taxon>
        <taxon>Gracilibacillus</taxon>
    </lineage>
</organism>
<feature type="domain" description="Endospore appendages core" evidence="1">
    <location>
        <begin position="5"/>
        <end position="107"/>
    </location>
</feature>
<dbReference type="Pfam" id="PF13157">
    <property type="entry name" value="Enas"/>
    <property type="match status" value="1"/>
</dbReference>
<proteinExistence type="predicted"/>